<evidence type="ECO:0000313" key="3">
    <source>
        <dbReference type="Proteomes" id="UP001163846"/>
    </source>
</evidence>
<feature type="transmembrane region" description="Helical" evidence="1">
    <location>
        <begin position="14"/>
        <end position="31"/>
    </location>
</feature>
<feature type="transmembrane region" description="Helical" evidence="1">
    <location>
        <begin position="78"/>
        <end position="100"/>
    </location>
</feature>
<organism evidence="2 3">
    <name type="scientific">Lentinula raphanica</name>
    <dbReference type="NCBI Taxonomy" id="153919"/>
    <lineage>
        <taxon>Eukaryota</taxon>
        <taxon>Fungi</taxon>
        <taxon>Dikarya</taxon>
        <taxon>Basidiomycota</taxon>
        <taxon>Agaricomycotina</taxon>
        <taxon>Agaricomycetes</taxon>
        <taxon>Agaricomycetidae</taxon>
        <taxon>Agaricales</taxon>
        <taxon>Marasmiineae</taxon>
        <taxon>Omphalotaceae</taxon>
        <taxon>Lentinula</taxon>
    </lineage>
</organism>
<accession>A0AA38UEM8</accession>
<proteinExistence type="predicted"/>
<keyword evidence="1" id="KW-1133">Transmembrane helix</keyword>
<sequence length="451" mass="51887">MLITLVDLNIYTRVFYIGVMICGLVWFKLMWNMIVLVFRSRYWLLGSLVLGPGVGVIAGYLTFYSSLHNDLRNPLPKAFVFATVAVGIWICIFSVVDLLVPWISTYLDMHIGVSLCNNYKLPFKWRQRFPSNLMEPEYFEAGAHLTSTSASYKPVSASINKECQWTWYRNQTYEFYRYVRDENTGLVQKMYDNPHLQSKMEKNIKLVASRKATPVSFEPLQTPPKYFMEGKALPIMDSGIYGPTKLQTSNFSSKDSQGITAWHYSQSPTDLEIPLPETPTPSKLGTIYIHRNTRDGGYQVWVWLVQGDREQWLPIDLSGPLVHHPEIPTRVLTMQTSTGNPSWVLHTPKFLKRFLMGIEIASIEPYFCQEIPATFTFHPSQARLPIQPPIRFWMNGDMPKTVCSQALILPLLLAHYQRHICFSKGNPKDHPSRNTWEQASLDLRSTGQIYE</sequence>
<gene>
    <name evidence="2" type="ORF">F5878DRAFT_641932</name>
</gene>
<evidence type="ECO:0000256" key="1">
    <source>
        <dbReference type="SAM" id="Phobius"/>
    </source>
</evidence>
<dbReference type="Proteomes" id="UP001163846">
    <property type="component" value="Unassembled WGS sequence"/>
</dbReference>
<reference evidence="2" key="1">
    <citation type="submission" date="2022-08" db="EMBL/GenBank/DDBJ databases">
        <authorList>
            <consortium name="DOE Joint Genome Institute"/>
            <person name="Min B."/>
            <person name="Riley R."/>
            <person name="Sierra-Patev S."/>
            <person name="Naranjo-Ortiz M."/>
            <person name="Looney B."/>
            <person name="Konkel Z."/>
            <person name="Slot J.C."/>
            <person name="Sakamoto Y."/>
            <person name="Steenwyk J.L."/>
            <person name="Rokas A."/>
            <person name="Carro J."/>
            <person name="Camarero S."/>
            <person name="Ferreira P."/>
            <person name="Molpeceres G."/>
            <person name="Ruiz-Duenas F.J."/>
            <person name="Serrano A."/>
            <person name="Henrissat B."/>
            <person name="Drula E."/>
            <person name="Hughes K.W."/>
            <person name="Mata J.L."/>
            <person name="Ishikawa N.K."/>
            <person name="Vargas-Isla R."/>
            <person name="Ushijima S."/>
            <person name="Smith C.A."/>
            <person name="Ahrendt S."/>
            <person name="Andreopoulos W."/>
            <person name="He G."/>
            <person name="Labutti K."/>
            <person name="Lipzen A."/>
            <person name="Ng V."/>
            <person name="Sandor L."/>
            <person name="Barry K."/>
            <person name="Martinez A.T."/>
            <person name="Xiao Y."/>
            <person name="Gibbons J.G."/>
            <person name="Terashima K."/>
            <person name="Hibbett D.S."/>
            <person name="Grigoriev I.V."/>
        </authorList>
    </citation>
    <scope>NUCLEOTIDE SEQUENCE</scope>
    <source>
        <strain evidence="2">TFB9207</strain>
    </source>
</reference>
<keyword evidence="1" id="KW-0812">Transmembrane</keyword>
<dbReference type="EMBL" id="MU806179">
    <property type="protein sequence ID" value="KAJ3838501.1"/>
    <property type="molecule type" value="Genomic_DNA"/>
</dbReference>
<protein>
    <submittedName>
        <fullName evidence="2">Uncharacterized protein</fullName>
    </submittedName>
</protein>
<keyword evidence="3" id="KW-1185">Reference proteome</keyword>
<comment type="caution">
    <text evidence="2">The sequence shown here is derived from an EMBL/GenBank/DDBJ whole genome shotgun (WGS) entry which is preliminary data.</text>
</comment>
<dbReference type="AlphaFoldDB" id="A0AA38UEM8"/>
<evidence type="ECO:0000313" key="2">
    <source>
        <dbReference type="EMBL" id="KAJ3838501.1"/>
    </source>
</evidence>
<feature type="transmembrane region" description="Helical" evidence="1">
    <location>
        <begin position="43"/>
        <end position="66"/>
    </location>
</feature>
<name>A0AA38UEM8_9AGAR</name>
<keyword evidence="1" id="KW-0472">Membrane</keyword>